<evidence type="ECO:0000313" key="2">
    <source>
        <dbReference type="EnsemblMetazoa" id="CJA41572a.1"/>
    </source>
</evidence>
<proteinExistence type="predicted"/>
<sequence length="94" mass="9926">MHRSIGYIRLLTAARAAEFSAIYPNKCSSQPIIRCSSSSSSGGDNGNDGGNNENGGGDLTNAPPNKAIQSFGQCRHCSKPLKPLPTLTRESFIS</sequence>
<reference evidence="2" key="2">
    <citation type="submission" date="2022-06" db="UniProtKB">
        <authorList>
            <consortium name="EnsemblMetazoa"/>
        </authorList>
    </citation>
    <scope>IDENTIFICATION</scope>
    <source>
        <strain evidence="2">DF5081</strain>
    </source>
</reference>
<dbReference type="Proteomes" id="UP000005237">
    <property type="component" value="Unassembled WGS sequence"/>
</dbReference>
<feature type="region of interest" description="Disordered" evidence="1">
    <location>
        <begin position="34"/>
        <end position="66"/>
    </location>
</feature>
<keyword evidence="3" id="KW-1185">Reference proteome</keyword>
<organism evidence="2 3">
    <name type="scientific">Caenorhabditis japonica</name>
    <dbReference type="NCBI Taxonomy" id="281687"/>
    <lineage>
        <taxon>Eukaryota</taxon>
        <taxon>Metazoa</taxon>
        <taxon>Ecdysozoa</taxon>
        <taxon>Nematoda</taxon>
        <taxon>Chromadorea</taxon>
        <taxon>Rhabditida</taxon>
        <taxon>Rhabditina</taxon>
        <taxon>Rhabditomorpha</taxon>
        <taxon>Rhabditoidea</taxon>
        <taxon>Rhabditidae</taxon>
        <taxon>Peloderinae</taxon>
        <taxon>Caenorhabditis</taxon>
    </lineage>
</organism>
<feature type="compositionally biased region" description="Gly residues" evidence="1">
    <location>
        <begin position="43"/>
        <end position="58"/>
    </location>
</feature>
<evidence type="ECO:0000313" key="3">
    <source>
        <dbReference type="Proteomes" id="UP000005237"/>
    </source>
</evidence>
<reference evidence="3" key="1">
    <citation type="submission" date="2010-08" db="EMBL/GenBank/DDBJ databases">
        <authorList>
            <consortium name="Caenorhabditis japonica Sequencing Consortium"/>
            <person name="Wilson R.K."/>
        </authorList>
    </citation>
    <scope>NUCLEOTIDE SEQUENCE [LARGE SCALE GENOMIC DNA]</scope>
    <source>
        <strain evidence="3">DF5081</strain>
    </source>
</reference>
<protein>
    <submittedName>
        <fullName evidence="2">Uncharacterized protein</fullName>
    </submittedName>
</protein>
<name>A0A8R1EUX4_CAEJA</name>
<dbReference type="EnsemblMetazoa" id="CJA41572a.1">
    <property type="protein sequence ID" value="CJA41572a.1"/>
    <property type="gene ID" value="WBGene00217420"/>
</dbReference>
<evidence type="ECO:0000256" key="1">
    <source>
        <dbReference type="SAM" id="MobiDB-lite"/>
    </source>
</evidence>
<accession>A0A8R1EUX4</accession>
<dbReference type="AlphaFoldDB" id="A0A8R1EUX4"/>